<dbReference type="EMBL" id="JASXSV010000001">
    <property type="protein sequence ID" value="MDP0587826.1"/>
    <property type="molecule type" value="Genomic_DNA"/>
</dbReference>
<dbReference type="Proteomes" id="UP001178148">
    <property type="component" value="Unassembled WGS sequence"/>
</dbReference>
<protein>
    <submittedName>
        <fullName evidence="1">Uncharacterized protein</fullName>
    </submittedName>
</protein>
<evidence type="ECO:0000313" key="1">
    <source>
        <dbReference type="EMBL" id="MDP0587826.1"/>
    </source>
</evidence>
<keyword evidence="2" id="KW-1185">Reference proteome</keyword>
<evidence type="ECO:0000313" key="2">
    <source>
        <dbReference type="Proteomes" id="UP001178148"/>
    </source>
</evidence>
<comment type="caution">
    <text evidence="1">The sequence shown here is derived from an EMBL/GenBank/DDBJ whole genome shotgun (WGS) entry which is preliminary data.</text>
</comment>
<reference evidence="1 2" key="1">
    <citation type="journal article" date="2023" name="bioRxiv">
        <title>An intranuclear bacterial parasite of deep-sea mussels expresses apoptosis inhibitors acquired from its host.</title>
        <authorList>
            <person name="Gonzalez Porras M.A."/>
            <person name="Assie A."/>
            <person name="Tietjen M."/>
            <person name="Violette M."/>
            <person name="Kleiner M."/>
            <person name="Gruber-Vodicka H."/>
            <person name="Dubilier N."/>
            <person name="Leisch N."/>
        </authorList>
    </citation>
    <scope>NUCLEOTIDE SEQUENCE [LARGE SCALE GENOMIC DNA]</scope>
    <source>
        <strain evidence="1">IAP13</strain>
    </source>
</reference>
<accession>A0AA90NVX0</accession>
<name>A0AA90NVX0_9GAMM</name>
<sequence>MVLSINLALNSMDGVPQGSEKIKIEKEVFNLFDWMTICMDAWIIKTKKTIFGQDPTYQKCTDA</sequence>
<organism evidence="1 2">
    <name type="scientific">Candidatus Endonucleibacter bathymodioli</name>
    <dbReference type="NCBI Taxonomy" id="539814"/>
    <lineage>
        <taxon>Bacteria</taxon>
        <taxon>Pseudomonadati</taxon>
        <taxon>Pseudomonadota</taxon>
        <taxon>Gammaproteobacteria</taxon>
        <taxon>Oceanospirillales</taxon>
        <taxon>Endozoicomonadaceae</taxon>
        <taxon>Candidatus Endonucleibacter</taxon>
    </lineage>
</organism>
<gene>
    <name evidence="1" type="ORF">QS748_00890</name>
</gene>
<dbReference type="AlphaFoldDB" id="A0AA90NVX0"/>
<proteinExistence type="predicted"/>